<sequence>MSTVDHRINALQPGQSIRISGDAACWCTVERSGNGLQLRWVRHTPKGFKVFHRERC</sequence>
<protein>
    <submittedName>
        <fullName evidence="1">Uncharacterized protein</fullName>
    </submittedName>
</protein>
<organism evidence="1 2">
    <name type="scientific">Rhodanobacter denitrificans</name>
    <dbReference type="NCBI Taxonomy" id="666685"/>
    <lineage>
        <taxon>Bacteria</taxon>
        <taxon>Pseudomonadati</taxon>
        <taxon>Pseudomonadota</taxon>
        <taxon>Gammaproteobacteria</taxon>
        <taxon>Lysobacterales</taxon>
        <taxon>Rhodanobacteraceae</taxon>
        <taxon>Rhodanobacter</taxon>
    </lineage>
</organism>
<dbReference type="HOGENOM" id="CLU_3011325_0_0_6"/>
<dbReference type="EMBL" id="CP003470">
    <property type="protein sequence ID" value="AGG89944.1"/>
    <property type="molecule type" value="Genomic_DNA"/>
</dbReference>
<accession>M4NGC0</accession>
<name>M4NGC0_9GAMM</name>
<evidence type="ECO:0000313" key="1">
    <source>
        <dbReference type="EMBL" id="AGG89944.1"/>
    </source>
</evidence>
<dbReference type="AlphaFoldDB" id="M4NGC0"/>
<dbReference type="RefSeq" id="WP_015448414.1">
    <property type="nucleotide sequence ID" value="NC_020541.1"/>
</dbReference>
<proteinExistence type="predicted"/>
<gene>
    <name evidence="1" type="ORF">R2APBS1_2867</name>
</gene>
<reference evidence="1 2" key="1">
    <citation type="submission" date="2012-04" db="EMBL/GenBank/DDBJ databases">
        <title>Complete genome of Rhodanobacter sp. 2APBS1.</title>
        <authorList>
            <consortium name="US DOE Joint Genome Institute"/>
            <person name="Huntemann M."/>
            <person name="Wei C.-L."/>
            <person name="Han J."/>
            <person name="Detter J.C."/>
            <person name="Han C."/>
            <person name="Tapia R."/>
            <person name="Munk A.C.C."/>
            <person name="Chen A."/>
            <person name="Krypides N."/>
            <person name="Mavromatis K."/>
            <person name="Markowitz V."/>
            <person name="Szeto E."/>
            <person name="Ivanova N."/>
            <person name="Mikhailova N."/>
            <person name="Ovchinnikova G."/>
            <person name="Pagani I."/>
            <person name="Pati A."/>
            <person name="Goodwin L."/>
            <person name="Peters L."/>
            <person name="Pitluck S."/>
            <person name="Woyke T."/>
            <person name="Prakash O."/>
            <person name="Elkins J."/>
            <person name="Brown S."/>
            <person name="Palumbo A."/>
            <person name="Hemme C."/>
            <person name="Zhou J."/>
            <person name="Watson D."/>
            <person name="Jardine P."/>
            <person name="Kostka J."/>
            <person name="Green S."/>
        </authorList>
    </citation>
    <scope>NUCLEOTIDE SEQUENCE [LARGE SCALE GENOMIC DNA]</scope>
    <source>
        <strain evidence="1 2">2APBS1</strain>
    </source>
</reference>
<dbReference type="KEGG" id="rhd:R2APBS1_2867"/>
<evidence type="ECO:0000313" key="2">
    <source>
        <dbReference type="Proteomes" id="UP000011859"/>
    </source>
</evidence>
<keyword evidence="2" id="KW-1185">Reference proteome</keyword>
<dbReference type="Proteomes" id="UP000011859">
    <property type="component" value="Chromosome"/>
</dbReference>